<evidence type="ECO:0000313" key="15">
    <source>
        <dbReference type="EMBL" id="KYN45308.1"/>
    </source>
</evidence>
<evidence type="ECO:0000259" key="14">
    <source>
        <dbReference type="SMART" id="SM01074"/>
    </source>
</evidence>
<sequence>MARFKKCTKKDISVLLETSSDSIVEESDKSYVPKKNTDNDSFDLSDSDSIFENNKLLLQTNALQKEQASLRLKLRRSTEQSMYKIDTESEDEKPKRLTRNTKRHLKSLHDENRMSHKNARIIKLPKRYSDYKCSSKSQVSVLQRDQINYNEKKLLLDSFDTINIRKKEINKHVVKSDDSDCNCIYFPKTSSTKSRSKLNKQNHICSIENINDNTAPKVHRTKSKYTFLSVDEELKKVVDKVSPNDKIYLETDARQNISFEDTPKTSRIQKSTRKSILNISNQYESIYKDENKTDKVEVIHKVGKNLSIKTNQRNEAIDSLVVQNDLSTPKISILKQSTLKPSMKMRADILIKPVTPLQEIRTKLHVSAVPKSLPCREEEFNNIYTFLESKLMDNSGGSIYINGVPGTGKTATVNEIVKCLKRSVEKGKLNRFDFVEINGMKLSEPRQAYVQILKQLSGKVVTWEQAYNMLEKKFNSNAKRPMTLLLVDELDLLCTKRQDVIYNLLDWPTKASARLVVITIANTMDLPERVLMGRVTSRLGLTRVTFEPYNYKQLYEIILIRLKNTDIFENEIIQLIARKVSAVSGDARRALDICRRVAEITETRNNTTVSVQDVNEALSEMIINPKVQAIKHCSKFEQIFLQAVCVEVKRIGVEEVCFMNVYRQFESLCSFDGYKIPNITQTLDICAKLGDYRLLICEYASNDIHKKILLNVSKDELHYALQKIDFD</sequence>
<evidence type="ECO:0000256" key="10">
    <source>
        <dbReference type="ARBA" id="ARBA00023242"/>
    </source>
</evidence>
<evidence type="ECO:0000256" key="6">
    <source>
        <dbReference type="ARBA" id="ARBA00022741"/>
    </source>
</evidence>
<dbReference type="Gene3D" id="3.40.50.300">
    <property type="entry name" value="P-loop containing nucleotide triphosphate hydrolases"/>
    <property type="match status" value="1"/>
</dbReference>
<feature type="region of interest" description="Disordered" evidence="12">
    <location>
        <begin position="25"/>
        <end position="44"/>
    </location>
</feature>
<organism evidence="15 16">
    <name type="scientific">Trachymyrmex septentrionalis</name>
    <dbReference type="NCBI Taxonomy" id="34720"/>
    <lineage>
        <taxon>Eukaryota</taxon>
        <taxon>Metazoa</taxon>
        <taxon>Ecdysozoa</taxon>
        <taxon>Arthropoda</taxon>
        <taxon>Hexapoda</taxon>
        <taxon>Insecta</taxon>
        <taxon>Pterygota</taxon>
        <taxon>Neoptera</taxon>
        <taxon>Endopterygota</taxon>
        <taxon>Hymenoptera</taxon>
        <taxon>Apocrita</taxon>
        <taxon>Aculeata</taxon>
        <taxon>Formicoidea</taxon>
        <taxon>Formicidae</taxon>
        <taxon>Myrmicinae</taxon>
        <taxon>Trachymyrmex</taxon>
    </lineage>
</organism>
<protein>
    <recommendedName>
        <fullName evidence="3 11">Origin recognition complex subunit 1</fullName>
    </recommendedName>
</protein>
<dbReference type="GO" id="GO:0003688">
    <property type="term" value="F:DNA replication origin binding"/>
    <property type="evidence" value="ECO:0007669"/>
    <property type="project" value="TreeGrafter"/>
</dbReference>
<proteinExistence type="inferred from homology"/>
<comment type="similarity">
    <text evidence="2 11">Belongs to the ORC1 family.</text>
</comment>
<comment type="function">
    <text evidence="11">Component of the origin recognition complex (ORC) that binds origins of replication. DNA-binding is ATP-dependent, however specific DNA sequences that define origins of replication have not been identified so far. ORC is required to assemble the pre-replication complex necessary to initiate DNA replication.</text>
</comment>
<dbReference type="PANTHER" id="PTHR10763">
    <property type="entry name" value="CELL DIVISION CONTROL PROTEIN 6-RELATED"/>
    <property type="match status" value="1"/>
</dbReference>
<evidence type="ECO:0000256" key="4">
    <source>
        <dbReference type="ARBA" id="ARBA00022705"/>
    </source>
</evidence>
<dbReference type="EMBL" id="KQ981169">
    <property type="protein sequence ID" value="KYN45308.1"/>
    <property type="molecule type" value="Genomic_DNA"/>
</dbReference>
<keyword evidence="16" id="KW-1185">Reference proteome</keyword>
<keyword evidence="6 11" id="KW-0547">Nucleotide-binding</keyword>
<evidence type="ECO:0000259" key="13">
    <source>
        <dbReference type="SMART" id="SM00382"/>
    </source>
</evidence>
<comment type="subcellular location">
    <subcellularLocation>
        <location evidence="1 11">Nucleus</location>
    </subcellularLocation>
</comment>
<name>A0A195FXZ0_9HYME</name>
<dbReference type="InterPro" id="IPR003593">
    <property type="entry name" value="AAA+_ATPase"/>
</dbReference>
<dbReference type="Gene3D" id="1.10.8.60">
    <property type="match status" value="1"/>
</dbReference>
<evidence type="ECO:0000256" key="12">
    <source>
        <dbReference type="SAM" id="MobiDB-lite"/>
    </source>
</evidence>
<dbReference type="KEGG" id="tsep:108756641"/>
<evidence type="ECO:0000256" key="2">
    <source>
        <dbReference type="ARBA" id="ARBA00008398"/>
    </source>
</evidence>
<dbReference type="AlphaFoldDB" id="A0A195FXZ0"/>
<dbReference type="PANTHER" id="PTHR10763:SF23">
    <property type="entry name" value="ORIGIN RECOGNITION COMPLEX SUBUNIT 1"/>
    <property type="match status" value="1"/>
</dbReference>
<gene>
    <name evidence="15" type="ORF">ALC56_00154</name>
</gene>
<evidence type="ECO:0000256" key="9">
    <source>
        <dbReference type="ARBA" id="ARBA00023125"/>
    </source>
</evidence>
<reference evidence="15 16" key="1">
    <citation type="submission" date="2016-03" db="EMBL/GenBank/DDBJ databases">
        <title>Trachymyrmex septentrionalis WGS genome.</title>
        <authorList>
            <person name="Nygaard S."/>
            <person name="Hu H."/>
            <person name="Boomsma J."/>
            <person name="Zhang G."/>
        </authorList>
    </citation>
    <scope>NUCLEOTIDE SEQUENCE [LARGE SCALE GENOMIC DNA]</scope>
    <source>
        <strain evidence="15">Tsep2-gDNA-1</strain>
        <tissue evidence="15">Whole body</tissue>
    </source>
</reference>
<keyword evidence="7 11" id="KW-0067">ATP-binding</keyword>
<dbReference type="CDD" id="cd08768">
    <property type="entry name" value="Cdc6_C"/>
    <property type="match status" value="1"/>
</dbReference>
<dbReference type="SUPFAM" id="SSF52540">
    <property type="entry name" value="P-loop containing nucleoside triphosphate hydrolases"/>
    <property type="match status" value="1"/>
</dbReference>
<dbReference type="SMART" id="SM00382">
    <property type="entry name" value="AAA"/>
    <property type="match status" value="1"/>
</dbReference>
<dbReference type="FunFam" id="3.40.50.300:FF:000199">
    <property type="entry name" value="Origin recognition complex subunit 1"/>
    <property type="match status" value="1"/>
</dbReference>
<dbReference type="SMART" id="SM01074">
    <property type="entry name" value="Cdc6_C"/>
    <property type="match status" value="1"/>
</dbReference>
<dbReference type="InterPro" id="IPR054425">
    <property type="entry name" value="Cdc6_ORC1-like_ATPase_lid"/>
</dbReference>
<evidence type="ECO:0000256" key="1">
    <source>
        <dbReference type="ARBA" id="ARBA00004123"/>
    </source>
</evidence>
<dbReference type="Proteomes" id="UP000078541">
    <property type="component" value="Unassembled WGS sequence"/>
</dbReference>
<keyword evidence="10 11" id="KW-0539">Nucleus</keyword>
<feature type="domain" description="AAA+ ATPase" evidence="13">
    <location>
        <begin position="395"/>
        <end position="545"/>
    </location>
</feature>
<keyword evidence="5" id="KW-0479">Metal-binding</keyword>
<comment type="subunit">
    <text evidence="11">ORC is composed of six subunits.</text>
</comment>
<evidence type="ECO:0000256" key="11">
    <source>
        <dbReference type="RuleBase" id="RU365058"/>
    </source>
</evidence>
<dbReference type="InterPro" id="IPR027417">
    <property type="entry name" value="P-loop_NTPase"/>
</dbReference>
<dbReference type="InterPro" id="IPR003959">
    <property type="entry name" value="ATPase_AAA_core"/>
</dbReference>
<dbReference type="GO" id="GO:0006270">
    <property type="term" value="P:DNA replication initiation"/>
    <property type="evidence" value="ECO:0007669"/>
    <property type="project" value="TreeGrafter"/>
</dbReference>
<feature type="domain" description="Cdc6 C-terminal" evidence="14">
    <location>
        <begin position="641"/>
        <end position="721"/>
    </location>
</feature>
<keyword evidence="4 11" id="KW-0235">DNA replication</keyword>
<evidence type="ECO:0000313" key="16">
    <source>
        <dbReference type="Proteomes" id="UP000078541"/>
    </source>
</evidence>
<keyword evidence="8" id="KW-0460">Magnesium</keyword>
<dbReference type="GO" id="GO:0005664">
    <property type="term" value="C:nuclear origin of replication recognition complex"/>
    <property type="evidence" value="ECO:0007669"/>
    <property type="project" value="TreeGrafter"/>
</dbReference>
<dbReference type="GO" id="GO:0033314">
    <property type="term" value="P:mitotic DNA replication checkpoint signaling"/>
    <property type="evidence" value="ECO:0007669"/>
    <property type="project" value="TreeGrafter"/>
</dbReference>
<dbReference type="InterPro" id="IPR050311">
    <property type="entry name" value="ORC1/CDC6"/>
</dbReference>
<dbReference type="OrthoDB" id="1926878at2759"/>
<accession>A0A195FXZ0</accession>
<feature type="compositionally biased region" description="Basic and acidic residues" evidence="12">
    <location>
        <begin position="26"/>
        <end position="38"/>
    </location>
</feature>
<dbReference type="STRING" id="34720.A0A195FXZ0"/>
<dbReference type="GO" id="GO:0005524">
    <property type="term" value="F:ATP binding"/>
    <property type="evidence" value="ECO:0007669"/>
    <property type="project" value="UniProtKB-KW"/>
</dbReference>
<dbReference type="Pfam" id="PF09079">
    <property type="entry name" value="WHD_Cdc6"/>
    <property type="match status" value="1"/>
</dbReference>
<evidence type="ECO:0000256" key="7">
    <source>
        <dbReference type="ARBA" id="ARBA00022840"/>
    </source>
</evidence>
<dbReference type="InterPro" id="IPR015163">
    <property type="entry name" value="Cdc6_C"/>
</dbReference>
<dbReference type="Pfam" id="PF22606">
    <property type="entry name" value="Cdc6-ORC-like_ATPase_lid"/>
    <property type="match status" value="1"/>
</dbReference>
<evidence type="ECO:0000256" key="8">
    <source>
        <dbReference type="ARBA" id="ARBA00022842"/>
    </source>
</evidence>
<evidence type="ECO:0000256" key="3">
    <source>
        <dbReference type="ARBA" id="ARBA00019081"/>
    </source>
</evidence>
<dbReference type="GO" id="GO:0016887">
    <property type="term" value="F:ATP hydrolysis activity"/>
    <property type="evidence" value="ECO:0007669"/>
    <property type="project" value="InterPro"/>
</dbReference>
<evidence type="ECO:0000256" key="5">
    <source>
        <dbReference type="ARBA" id="ARBA00022723"/>
    </source>
</evidence>
<dbReference type="Pfam" id="PF00004">
    <property type="entry name" value="AAA"/>
    <property type="match status" value="1"/>
</dbReference>
<keyword evidence="9 11" id="KW-0238">DNA-binding</keyword>
<dbReference type="GO" id="GO:0046872">
    <property type="term" value="F:metal ion binding"/>
    <property type="evidence" value="ECO:0007669"/>
    <property type="project" value="UniProtKB-KW"/>
</dbReference>